<name>A0A1G7WT68_9PROT</name>
<evidence type="ECO:0000313" key="16">
    <source>
        <dbReference type="Proteomes" id="UP000217076"/>
    </source>
</evidence>
<keyword evidence="5" id="KW-0597">Phosphoprotein</keyword>
<organism evidence="15 16">
    <name type="scientific">Roseospirillum parvum</name>
    <dbReference type="NCBI Taxonomy" id="83401"/>
    <lineage>
        <taxon>Bacteria</taxon>
        <taxon>Pseudomonadati</taxon>
        <taxon>Pseudomonadota</taxon>
        <taxon>Alphaproteobacteria</taxon>
        <taxon>Rhodospirillales</taxon>
        <taxon>Rhodospirillaceae</taxon>
        <taxon>Roseospirillum</taxon>
    </lineage>
</organism>
<dbReference type="PANTHER" id="PTHR43711:SF30">
    <property type="entry name" value="HISTIDINE KINASE"/>
    <property type="match status" value="1"/>
</dbReference>
<evidence type="ECO:0000256" key="12">
    <source>
        <dbReference type="SAM" id="Coils"/>
    </source>
</evidence>
<feature type="transmembrane region" description="Helical" evidence="13">
    <location>
        <begin position="285"/>
        <end position="305"/>
    </location>
</feature>
<dbReference type="Gene3D" id="1.10.287.130">
    <property type="match status" value="1"/>
</dbReference>
<feature type="domain" description="Histidine kinase" evidence="14">
    <location>
        <begin position="684"/>
        <end position="904"/>
    </location>
</feature>
<dbReference type="AlphaFoldDB" id="A0A1G7WT68"/>
<dbReference type="GO" id="GO:0022857">
    <property type="term" value="F:transmembrane transporter activity"/>
    <property type="evidence" value="ECO:0007669"/>
    <property type="project" value="InterPro"/>
</dbReference>
<dbReference type="InterPro" id="IPR003661">
    <property type="entry name" value="HisK_dim/P_dom"/>
</dbReference>
<feature type="transmembrane region" description="Helical" evidence="13">
    <location>
        <begin position="201"/>
        <end position="222"/>
    </location>
</feature>
<evidence type="ECO:0000259" key="14">
    <source>
        <dbReference type="PROSITE" id="PS50109"/>
    </source>
</evidence>
<keyword evidence="6" id="KW-0808">Transferase</keyword>
<reference evidence="16" key="1">
    <citation type="submission" date="2016-10" db="EMBL/GenBank/DDBJ databases">
        <authorList>
            <person name="Varghese N."/>
            <person name="Submissions S."/>
        </authorList>
    </citation>
    <scope>NUCLEOTIDE SEQUENCE [LARGE SCALE GENOMIC DNA]</scope>
    <source>
        <strain evidence="16">930I</strain>
    </source>
</reference>
<comment type="catalytic activity">
    <reaction evidence="1">
        <text>ATP + protein L-histidine = ADP + protein N-phospho-L-histidine.</text>
        <dbReference type="EC" id="2.7.13.3"/>
    </reaction>
</comment>
<gene>
    <name evidence="15" type="ORF">SAMN05421742_102311</name>
</gene>
<dbReference type="FunFam" id="1.10.287.130:FF:000001">
    <property type="entry name" value="Two-component sensor histidine kinase"/>
    <property type="match status" value="1"/>
</dbReference>
<dbReference type="InterPro" id="IPR003594">
    <property type="entry name" value="HATPase_dom"/>
</dbReference>
<dbReference type="InterPro" id="IPR050736">
    <property type="entry name" value="Sensor_HK_Regulatory"/>
</dbReference>
<proteinExistence type="inferred from homology"/>
<keyword evidence="7 13" id="KW-0812">Transmembrane</keyword>
<dbReference type="InterPro" id="IPR038377">
    <property type="entry name" value="Na/Glc_symporter_sf"/>
</dbReference>
<dbReference type="InterPro" id="IPR036890">
    <property type="entry name" value="HATPase_C_sf"/>
</dbReference>
<evidence type="ECO:0000256" key="1">
    <source>
        <dbReference type="ARBA" id="ARBA00000085"/>
    </source>
</evidence>
<dbReference type="Pfam" id="PF00512">
    <property type="entry name" value="HisKA"/>
    <property type="match status" value="1"/>
</dbReference>
<keyword evidence="8" id="KW-0418">Kinase</keyword>
<dbReference type="PROSITE" id="PS50109">
    <property type="entry name" value="HIS_KIN"/>
    <property type="match status" value="1"/>
</dbReference>
<evidence type="ECO:0000256" key="5">
    <source>
        <dbReference type="ARBA" id="ARBA00022553"/>
    </source>
</evidence>
<feature type="transmembrane region" description="Helical" evidence="13">
    <location>
        <begin position="343"/>
        <end position="371"/>
    </location>
</feature>
<dbReference type="InterPro" id="IPR005467">
    <property type="entry name" value="His_kinase_dom"/>
</dbReference>
<dbReference type="CDD" id="cd00082">
    <property type="entry name" value="HisKA"/>
    <property type="match status" value="1"/>
</dbReference>
<evidence type="ECO:0000256" key="3">
    <source>
        <dbReference type="ARBA" id="ARBA00006434"/>
    </source>
</evidence>
<evidence type="ECO:0000256" key="11">
    <source>
        <dbReference type="ARBA" id="ARBA00023136"/>
    </source>
</evidence>
<keyword evidence="11 13" id="KW-0472">Membrane</keyword>
<feature type="transmembrane region" description="Helical" evidence="13">
    <location>
        <begin position="383"/>
        <end position="404"/>
    </location>
</feature>
<dbReference type="SUPFAM" id="SSF47384">
    <property type="entry name" value="Homodimeric domain of signal transducing histidine kinase"/>
    <property type="match status" value="1"/>
</dbReference>
<keyword evidence="12" id="KW-0175">Coiled coil</keyword>
<dbReference type="Gene3D" id="1.20.1730.10">
    <property type="entry name" value="Sodium/glucose cotransporter"/>
    <property type="match status" value="1"/>
</dbReference>
<evidence type="ECO:0000256" key="13">
    <source>
        <dbReference type="SAM" id="Phobius"/>
    </source>
</evidence>
<evidence type="ECO:0000256" key="9">
    <source>
        <dbReference type="ARBA" id="ARBA00022989"/>
    </source>
</evidence>
<protein>
    <recommendedName>
        <fullName evidence="4">histidine kinase</fullName>
        <ecNumber evidence="4">2.7.13.3</ecNumber>
    </recommendedName>
</protein>
<dbReference type="InterPro" id="IPR036097">
    <property type="entry name" value="HisK_dim/P_sf"/>
</dbReference>
<feature type="coiled-coil region" evidence="12">
    <location>
        <begin position="643"/>
        <end position="677"/>
    </location>
</feature>
<dbReference type="OrthoDB" id="9813151at2"/>
<keyword evidence="9 13" id="KW-1133">Transmembrane helix</keyword>
<dbReference type="InterPro" id="IPR001734">
    <property type="entry name" value="Na/solute_symporter"/>
</dbReference>
<dbReference type="Proteomes" id="UP000217076">
    <property type="component" value="Unassembled WGS sequence"/>
</dbReference>
<feature type="transmembrane region" description="Helical" evidence="13">
    <location>
        <begin position="163"/>
        <end position="180"/>
    </location>
</feature>
<dbReference type="PROSITE" id="PS50283">
    <property type="entry name" value="NA_SOLUT_SYMP_3"/>
    <property type="match status" value="1"/>
</dbReference>
<keyword evidence="10" id="KW-0902">Two-component regulatory system</keyword>
<dbReference type="RefSeq" id="WP_092616130.1">
    <property type="nucleotide sequence ID" value="NZ_FNCV01000002.1"/>
</dbReference>
<dbReference type="SUPFAM" id="SSF55874">
    <property type="entry name" value="ATPase domain of HSP90 chaperone/DNA topoisomerase II/histidine kinase"/>
    <property type="match status" value="1"/>
</dbReference>
<dbReference type="GO" id="GO:0000155">
    <property type="term" value="F:phosphorelay sensor kinase activity"/>
    <property type="evidence" value="ECO:0007669"/>
    <property type="project" value="InterPro"/>
</dbReference>
<feature type="transmembrane region" description="Helical" evidence="13">
    <location>
        <begin position="36"/>
        <end position="58"/>
    </location>
</feature>
<feature type="transmembrane region" description="Helical" evidence="13">
    <location>
        <begin position="6"/>
        <end position="24"/>
    </location>
</feature>
<dbReference type="EMBL" id="FNCV01000002">
    <property type="protein sequence ID" value="SDG75094.1"/>
    <property type="molecule type" value="Genomic_DNA"/>
</dbReference>
<dbReference type="Pfam" id="PF02518">
    <property type="entry name" value="HATPase_c"/>
    <property type="match status" value="1"/>
</dbReference>
<dbReference type="SMART" id="SM00387">
    <property type="entry name" value="HATPase_c"/>
    <property type="match status" value="1"/>
</dbReference>
<dbReference type="PRINTS" id="PR00344">
    <property type="entry name" value="BCTRLSENSOR"/>
</dbReference>
<evidence type="ECO:0000256" key="4">
    <source>
        <dbReference type="ARBA" id="ARBA00012438"/>
    </source>
</evidence>
<sequence>MLPAPLVIAVSLACVGLLFAIAYYGDRRAQAGRSLVRNPVVYTLSIAVYCTSWTFYGAVGTAARSGLEFITIYLGPTIVFLGWWFVLRKILRISKAHRITSIADFIASRYGKSTQLSMLVTLIAVIGTTPYIALQLKAVATSFTVLTDLPAGADSGHGLLADTAFWVAALMALFGILFGTRHIDANEHHEGVVAAIAFESLLKLLALLSVGLFVTFGVFAGFPDLFAEAARLPEARQLFTLDPEGGGRWLTLTLLSMAAVLTLPRQFHVTVVENVDERHLATAGWLFPAYLLAMTLFVLPIALTGMLRLPGEADPDFFVLTVPLAFDHELLALIAYIGGLSSATGMVVVAAIALSTMVCNDLVVPLLLRLVGPGLAGRGDLTGILLGIRRLSVVLILGLGYAYYRLAGESDALASIGLTSFAAAAQLLPAMLGGLWWAGGTRRGALAGLAAGFAMWAYTLIVPTFARADWLDPMILFDGPFDLAWLRPEALFGLSGMDPLSHALLWSMLVNIGAYVLVSLFSPQGALERIQAVLFTDVFGRTGGGDTPLWTGSRATGADLFDLAIRFLGRERAQGAFAAYERARGLNWRRIKAADPDLLAFVERLLAGSVGAASARVLVGSVAQGEPVGLDEVMAILTETSHVIEYSQRLEEKSRQLETAAAELKAANDRLKELDRLKDDFLSVVSHEFRTPLTSIRSFSEILVDNPDMPRPQAERFMSIMVSESQRLTRLIDEHLDLAQLEAGRGEWHLSEIDPGEVIADAVAATQGVFQARRAQVEVTLEPARAAFRLDRDRLMQVVINLLSNAAKFADPEQPRIVVSGGPAAGGGFAVSVTDNGPGVPEADHEMIFDKFARAGGEAPNRPTGSGLGLAISRQVMSHFGGRIWVENTAQGGARFHLWLPASR</sequence>
<dbReference type="CDD" id="cd10322">
    <property type="entry name" value="SLC5sbd"/>
    <property type="match status" value="1"/>
</dbReference>
<dbReference type="GO" id="GO:0016020">
    <property type="term" value="C:membrane"/>
    <property type="evidence" value="ECO:0007669"/>
    <property type="project" value="UniProtKB-SubCell"/>
</dbReference>
<evidence type="ECO:0000256" key="8">
    <source>
        <dbReference type="ARBA" id="ARBA00022777"/>
    </source>
</evidence>
<accession>A0A1G7WT68</accession>
<comment type="subcellular location">
    <subcellularLocation>
        <location evidence="2">Membrane</location>
        <topology evidence="2">Multi-pass membrane protein</topology>
    </subcellularLocation>
</comment>
<evidence type="ECO:0000313" key="15">
    <source>
        <dbReference type="EMBL" id="SDG75094.1"/>
    </source>
</evidence>
<feature type="transmembrane region" description="Helical" evidence="13">
    <location>
        <begin position="416"/>
        <end position="438"/>
    </location>
</feature>
<dbReference type="SMART" id="SM00388">
    <property type="entry name" value="HisKA"/>
    <property type="match status" value="1"/>
</dbReference>
<dbReference type="EC" id="2.7.13.3" evidence="4"/>
<feature type="transmembrane region" description="Helical" evidence="13">
    <location>
        <begin position="70"/>
        <end position="87"/>
    </location>
</feature>
<feature type="transmembrane region" description="Helical" evidence="13">
    <location>
        <begin position="445"/>
        <end position="466"/>
    </location>
</feature>
<feature type="transmembrane region" description="Helical" evidence="13">
    <location>
        <begin position="116"/>
        <end position="134"/>
    </location>
</feature>
<evidence type="ECO:0000256" key="10">
    <source>
        <dbReference type="ARBA" id="ARBA00023012"/>
    </source>
</evidence>
<dbReference type="PANTHER" id="PTHR43711">
    <property type="entry name" value="TWO-COMPONENT HISTIDINE KINASE"/>
    <property type="match status" value="1"/>
</dbReference>
<comment type="similarity">
    <text evidence="3">Belongs to the sodium:solute symporter (SSF) (TC 2.A.21) family.</text>
</comment>
<keyword evidence="16" id="KW-1185">Reference proteome</keyword>
<evidence type="ECO:0000256" key="6">
    <source>
        <dbReference type="ARBA" id="ARBA00022679"/>
    </source>
</evidence>
<evidence type="ECO:0000256" key="7">
    <source>
        <dbReference type="ARBA" id="ARBA00022692"/>
    </source>
</evidence>
<dbReference type="STRING" id="83401.SAMN05421742_102311"/>
<dbReference type="Gene3D" id="3.30.565.10">
    <property type="entry name" value="Histidine kinase-like ATPase, C-terminal domain"/>
    <property type="match status" value="1"/>
</dbReference>
<dbReference type="InterPro" id="IPR004358">
    <property type="entry name" value="Sig_transdc_His_kin-like_C"/>
</dbReference>
<evidence type="ECO:0000256" key="2">
    <source>
        <dbReference type="ARBA" id="ARBA00004141"/>
    </source>
</evidence>